<dbReference type="RefSeq" id="WP_057754563.1">
    <property type="nucleotide sequence ID" value="NZ_JQBP01000002.1"/>
</dbReference>
<evidence type="ECO:0000313" key="3">
    <source>
        <dbReference type="Proteomes" id="UP000051655"/>
    </source>
</evidence>
<dbReference type="PANTHER" id="PTHR34297">
    <property type="entry name" value="HYPOTHETICAL CYTOSOLIC PROTEIN-RELATED"/>
    <property type="match status" value="1"/>
</dbReference>
<dbReference type="PATRIC" id="fig|1616.3.peg.621"/>
<sequence>MAIEETILLTQDDAAGSTRVNLRVIDIIAGLATKEVEGVARLRGTFGERAKEVLGYKDQHSKGILTKQDAEGNLSIDVYVDVNYGVVVPKVAHAIQEQVKSQIHAMMNLNVKSVDVHVIGILSEKTELDIDPNNLFGEDDVDEVGK</sequence>
<dbReference type="STRING" id="1616.IV73_GL000604"/>
<evidence type="ECO:0000256" key="1">
    <source>
        <dbReference type="ARBA" id="ARBA00005721"/>
    </source>
</evidence>
<evidence type="ECO:0000313" key="2">
    <source>
        <dbReference type="EMBL" id="KRN75438.1"/>
    </source>
</evidence>
<dbReference type="AlphaFoldDB" id="A0A0R2JDL4"/>
<dbReference type="OrthoDB" id="9793465at2"/>
<dbReference type="EMBL" id="JQBP01000002">
    <property type="protein sequence ID" value="KRN75438.1"/>
    <property type="molecule type" value="Genomic_DNA"/>
</dbReference>
<organism evidence="2 3">
    <name type="scientific">Weissella kandleri</name>
    <dbReference type="NCBI Taxonomy" id="1616"/>
    <lineage>
        <taxon>Bacteria</taxon>
        <taxon>Bacillati</taxon>
        <taxon>Bacillota</taxon>
        <taxon>Bacilli</taxon>
        <taxon>Lactobacillales</taxon>
        <taxon>Lactobacillaceae</taxon>
        <taxon>Weissella</taxon>
    </lineage>
</organism>
<dbReference type="Pfam" id="PF03780">
    <property type="entry name" value="Asp23"/>
    <property type="match status" value="1"/>
</dbReference>
<reference evidence="2 3" key="1">
    <citation type="journal article" date="2015" name="Genome Announc.">
        <title>Expanding the biotechnology potential of lactobacilli through comparative genomics of 213 strains and associated genera.</title>
        <authorList>
            <person name="Sun Z."/>
            <person name="Harris H.M."/>
            <person name="McCann A."/>
            <person name="Guo C."/>
            <person name="Argimon S."/>
            <person name="Zhang W."/>
            <person name="Yang X."/>
            <person name="Jeffery I.B."/>
            <person name="Cooney J.C."/>
            <person name="Kagawa T.F."/>
            <person name="Liu W."/>
            <person name="Song Y."/>
            <person name="Salvetti E."/>
            <person name="Wrobel A."/>
            <person name="Rasinkangas P."/>
            <person name="Parkhill J."/>
            <person name="Rea M.C."/>
            <person name="O'Sullivan O."/>
            <person name="Ritari J."/>
            <person name="Douillard F.P."/>
            <person name="Paul Ross R."/>
            <person name="Yang R."/>
            <person name="Briner A.E."/>
            <person name="Felis G.E."/>
            <person name="de Vos W.M."/>
            <person name="Barrangou R."/>
            <person name="Klaenhammer T.R."/>
            <person name="Caufield P.W."/>
            <person name="Cui Y."/>
            <person name="Zhang H."/>
            <person name="O'Toole P.W."/>
        </authorList>
    </citation>
    <scope>NUCLEOTIDE SEQUENCE [LARGE SCALE GENOMIC DNA]</scope>
    <source>
        <strain evidence="2 3">DSM 20593</strain>
    </source>
</reference>
<dbReference type="PANTHER" id="PTHR34297:SF1">
    <property type="entry name" value="ASP23_GLS24 FAMILY ENVELOPE STRESS RESPONSE PROTEIN"/>
    <property type="match status" value="1"/>
</dbReference>
<comment type="similarity">
    <text evidence="1">Belongs to the asp23 family.</text>
</comment>
<accession>A0A0R2JDL4</accession>
<name>A0A0R2JDL4_9LACO</name>
<dbReference type="Proteomes" id="UP000051655">
    <property type="component" value="Unassembled WGS sequence"/>
</dbReference>
<proteinExistence type="inferred from homology"/>
<gene>
    <name evidence="2" type="ORF">IV73_GL000604</name>
</gene>
<protein>
    <recommendedName>
        <fullName evidence="4">Alkaline shock protein</fullName>
    </recommendedName>
</protein>
<dbReference type="InterPro" id="IPR005531">
    <property type="entry name" value="Asp23"/>
</dbReference>
<evidence type="ECO:0008006" key="4">
    <source>
        <dbReference type="Google" id="ProtNLM"/>
    </source>
</evidence>
<keyword evidence="3" id="KW-1185">Reference proteome</keyword>
<comment type="caution">
    <text evidence="2">The sequence shown here is derived from an EMBL/GenBank/DDBJ whole genome shotgun (WGS) entry which is preliminary data.</text>
</comment>